<dbReference type="OrthoDB" id="9796999at2"/>
<keyword evidence="2" id="KW-1185">Reference proteome</keyword>
<protein>
    <submittedName>
        <fullName evidence="1">Bacteriocin-protection protein, YdeI/OmpD-associated family</fullName>
    </submittedName>
</protein>
<name>A0A3M9N7A6_9BACT</name>
<organism evidence="1 2">
    <name type="scientific">Hanamia caeni</name>
    <dbReference type="NCBI Taxonomy" id="2294116"/>
    <lineage>
        <taxon>Bacteria</taxon>
        <taxon>Pseudomonadati</taxon>
        <taxon>Bacteroidota</taxon>
        <taxon>Chitinophagia</taxon>
        <taxon>Chitinophagales</taxon>
        <taxon>Chitinophagaceae</taxon>
        <taxon>Hanamia</taxon>
    </lineage>
</organism>
<reference evidence="1 2" key="1">
    <citation type="submission" date="2018-11" db="EMBL/GenBank/DDBJ databases">
        <title>Draft genome sequence of Ferruginibacter sp. BO-59.</title>
        <authorList>
            <person name="Im W.T."/>
        </authorList>
    </citation>
    <scope>NUCLEOTIDE SEQUENCE [LARGE SCALE GENOMIC DNA]</scope>
    <source>
        <strain evidence="1 2">BO-59</strain>
    </source>
</reference>
<dbReference type="EMBL" id="RJJR01000017">
    <property type="protein sequence ID" value="RNI33704.1"/>
    <property type="molecule type" value="Genomic_DNA"/>
</dbReference>
<accession>A0A3M9N7A6</accession>
<comment type="caution">
    <text evidence="1">The sequence shown here is derived from an EMBL/GenBank/DDBJ whole genome shotgun (WGS) entry which is preliminary data.</text>
</comment>
<gene>
    <name evidence="1" type="ORF">EFY79_18085</name>
</gene>
<dbReference type="RefSeq" id="WP_123122190.1">
    <property type="nucleotide sequence ID" value="NZ_RJJR01000017.1"/>
</dbReference>
<dbReference type="Proteomes" id="UP000267223">
    <property type="component" value="Unassembled WGS sequence"/>
</dbReference>
<sequence>MKKEIDVENKAVKLGLPILTFTSSEDFTSWLAKHHKVSQGIWMRLFKTKSRVPTISYAEALDIALCYGWIDGQKKAYDTESWLQKFTPRRRKSIWSKRNREHVERLNKSGMMKAAGIEEVEAAKADGRWEQAYESPANMTIPADFLNELARNKKAEAFFKTLNKTNIYAIVWRLQTAKKAETRNKRMKAILEMLKNGEKFHP</sequence>
<dbReference type="Pfam" id="PF13376">
    <property type="entry name" value="OmdA"/>
    <property type="match status" value="1"/>
</dbReference>
<evidence type="ECO:0000313" key="1">
    <source>
        <dbReference type="EMBL" id="RNI33704.1"/>
    </source>
</evidence>
<dbReference type="AlphaFoldDB" id="A0A3M9N7A6"/>
<evidence type="ECO:0000313" key="2">
    <source>
        <dbReference type="Proteomes" id="UP000267223"/>
    </source>
</evidence>
<proteinExistence type="predicted"/>